<keyword evidence="3" id="KW-1185">Reference proteome</keyword>
<dbReference type="AlphaFoldDB" id="W9UYJ0"/>
<evidence type="ECO:0000313" key="2">
    <source>
        <dbReference type="EMBL" id="EXJ12159.1"/>
    </source>
</evidence>
<comment type="caution">
    <text evidence="2">The sequence shown here is derived from an EMBL/GenBank/DDBJ whole genome shotgun (WGS) entry which is preliminary data.</text>
</comment>
<keyword evidence="1" id="KW-1133">Transmembrane helix</keyword>
<name>W9UYJ0_9GAMM</name>
<reference evidence="3" key="1">
    <citation type="submission" date="2012-11" db="EMBL/GenBank/DDBJ databases">
        <authorList>
            <person name="Singh A."/>
            <person name="Pinnaka A.K."/>
            <person name="Vaidya B."/>
        </authorList>
    </citation>
    <scope>NUCLEOTIDE SEQUENCE [LARGE SCALE GENOMIC DNA]</scope>
    <source>
        <strain evidence="3">AK23</strain>
    </source>
</reference>
<feature type="transmembrane region" description="Helical" evidence="1">
    <location>
        <begin position="126"/>
        <end position="143"/>
    </location>
</feature>
<evidence type="ECO:0000256" key="1">
    <source>
        <dbReference type="SAM" id="Phobius"/>
    </source>
</evidence>
<keyword evidence="1" id="KW-0812">Transmembrane</keyword>
<protein>
    <recommendedName>
        <fullName evidence="4">SHOCT domain-containing protein</fullName>
    </recommendedName>
</protein>
<feature type="transmembrane region" description="Helical" evidence="1">
    <location>
        <begin position="188"/>
        <end position="209"/>
    </location>
</feature>
<reference evidence="2 3" key="2">
    <citation type="journal article" date="2015" name="Syst. Appl. Microbiol.">
        <title>Nitrincola nitratireducens sp. nov. isolated from a haloalkaline crater lake.</title>
        <authorList>
            <person name="Singh A."/>
            <person name="Vaidya B."/>
            <person name="Tanuku N.R."/>
            <person name="Pinnaka A.K."/>
        </authorList>
    </citation>
    <scope>NUCLEOTIDE SEQUENCE [LARGE SCALE GENOMIC DNA]</scope>
    <source>
        <strain evidence="2 3">AK23</strain>
    </source>
</reference>
<dbReference type="RefSeq" id="WP_036508486.1">
    <property type="nucleotide sequence ID" value="NZ_AONB01000003.1"/>
</dbReference>
<sequence length="224" mass="24987">MNKKLRDLLDERLAKGEISIDEYKSIVKEILDKDTSSGKADAEQEDSVSSKVPFSASSFKIGGANNSSAVEDMAINNKLTGVYFLSLVYLMSFVCVALLILILIFMNPGDIGRDIKDAMGFNDSRHFKAFALSIFVPFFIYISPQKMFRRNSIYNARENKENSIFSAIIVFSIMGILSSGLQSEPSNFAGFAVANALLPIEFVLIFLMWKKGRGGFWMRLKDGL</sequence>
<evidence type="ECO:0008006" key="4">
    <source>
        <dbReference type="Google" id="ProtNLM"/>
    </source>
</evidence>
<dbReference type="Proteomes" id="UP000019464">
    <property type="component" value="Unassembled WGS sequence"/>
</dbReference>
<evidence type="ECO:0000313" key="3">
    <source>
        <dbReference type="Proteomes" id="UP000019464"/>
    </source>
</evidence>
<organism evidence="2 3">
    <name type="scientific">Nitrincola nitratireducens</name>
    <dbReference type="NCBI Taxonomy" id="1229521"/>
    <lineage>
        <taxon>Bacteria</taxon>
        <taxon>Pseudomonadati</taxon>
        <taxon>Pseudomonadota</taxon>
        <taxon>Gammaproteobacteria</taxon>
        <taxon>Oceanospirillales</taxon>
        <taxon>Oceanospirillaceae</taxon>
        <taxon>Nitrincola</taxon>
    </lineage>
</organism>
<feature type="transmembrane region" description="Helical" evidence="1">
    <location>
        <begin position="82"/>
        <end position="106"/>
    </location>
</feature>
<feature type="transmembrane region" description="Helical" evidence="1">
    <location>
        <begin position="164"/>
        <end position="182"/>
    </location>
</feature>
<accession>W9UYJ0</accession>
<dbReference type="EMBL" id="AONB01000003">
    <property type="protein sequence ID" value="EXJ12159.1"/>
    <property type="molecule type" value="Genomic_DNA"/>
</dbReference>
<proteinExistence type="predicted"/>
<gene>
    <name evidence="2" type="ORF">D791_01048</name>
</gene>
<keyword evidence="1" id="KW-0472">Membrane</keyword>